<keyword evidence="1" id="KW-0472">Membrane</keyword>
<gene>
    <name evidence="2" type="ORF">G9U52_29630</name>
</gene>
<dbReference type="EMBL" id="JAAOIW010000015">
    <property type="protein sequence ID" value="NHN33985.1"/>
    <property type="molecule type" value="Genomic_DNA"/>
</dbReference>
<dbReference type="InterPro" id="IPR007383">
    <property type="entry name" value="DUF445"/>
</dbReference>
<keyword evidence="1" id="KW-0812">Transmembrane</keyword>
<dbReference type="Proteomes" id="UP001165962">
    <property type="component" value="Unassembled WGS sequence"/>
</dbReference>
<feature type="transmembrane region" description="Helical" evidence="1">
    <location>
        <begin position="394"/>
        <end position="413"/>
    </location>
</feature>
<dbReference type="RefSeq" id="WP_166154488.1">
    <property type="nucleotide sequence ID" value="NZ_JAAOIW010000015.1"/>
</dbReference>
<keyword evidence="1" id="KW-1133">Transmembrane helix</keyword>
<dbReference type="PANTHER" id="PTHR38442:SF1">
    <property type="entry name" value="INNER MEMBRANE PROTEIN"/>
    <property type="match status" value="1"/>
</dbReference>
<name>A0ABX0JF16_9BACL</name>
<dbReference type="Pfam" id="PF04286">
    <property type="entry name" value="DUF445"/>
    <property type="match status" value="1"/>
</dbReference>
<comment type="caution">
    <text evidence="2">The sequence shown here is derived from an EMBL/GenBank/DDBJ whole genome shotgun (WGS) entry which is preliminary data.</text>
</comment>
<sequence>MTMASNSRYTATVSLVVMAVGFVGTLFFEGSTWVRFLQSGFEAGLVGGLADWFAVTALFRHPLGIPIPHTALLPKNREKVSRALVSTIQDDLLSKKSITEKLAQVPIVEKLLRGAAEQLGSESAKMGMVSLSEYAIRQLPLDKLAAIGEREIRNIVDGVDLREMLQKALQQVYTRGYDELAFDFALDTAENLIMKPEIRDRMGAMASQALQNLNAGGMMQFALNAFAGFFNDEKLGSLIQQFMLNGIEGLRLHSNPNRRAVMKAIHNWLDNPSNQEKITLELDGWKSQMLDEFKLDEKLLELLQRLQAQALEWVHREDYVEVYVIPLVTRLVDEVCSNVELLDRLESGLREQIARWIEANHHKIGALIRENIDRFDDKTLIVLMEDKIGGDLQWIRVNGAICGFLIGIILAGIKMLA</sequence>
<feature type="transmembrane region" description="Helical" evidence="1">
    <location>
        <begin position="9"/>
        <end position="28"/>
    </location>
</feature>
<dbReference type="PANTHER" id="PTHR38442">
    <property type="entry name" value="INNER MEMBRANE PROTEIN-RELATED"/>
    <property type="match status" value="1"/>
</dbReference>
<organism evidence="2 3">
    <name type="scientific">Paenibacillus agricola</name>
    <dbReference type="NCBI Taxonomy" id="2716264"/>
    <lineage>
        <taxon>Bacteria</taxon>
        <taxon>Bacillati</taxon>
        <taxon>Bacillota</taxon>
        <taxon>Bacilli</taxon>
        <taxon>Bacillales</taxon>
        <taxon>Paenibacillaceae</taxon>
        <taxon>Paenibacillus</taxon>
    </lineage>
</organism>
<reference evidence="2" key="1">
    <citation type="submission" date="2020-03" db="EMBL/GenBank/DDBJ databases">
        <title>Draft sequencing of Paenibacilllus sp. S3N08.</title>
        <authorList>
            <person name="Kim D.-U."/>
        </authorList>
    </citation>
    <scope>NUCLEOTIDE SEQUENCE</scope>
    <source>
        <strain evidence="2">S3N08</strain>
    </source>
</reference>
<evidence type="ECO:0000313" key="3">
    <source>
        <dbReference type="Proteomes" id="UP001165962"/>
    </source>
</evidence>
<keyword evidence="3" id="KW-1185">Reference proteome</keyword>
<evidence type="ECO:0000256" key="1">
    <source>
        <dbReference type="SAM" id="Phobius"/>
    </source>
</evidence>
<evidence type="ECO:0000313" key="2">
    <source>
        <dbReference type="EMBL" id="NHN33985.1"/>
    </source>
</evidence>
<proteinExistence type="predicted"/>
<protein>
    <submittedName>
        <fullName evidence="2">DUF445 domain-containing protein</fullName>
    </submittedName>
</protein>
<accession>A0ABX0JF16</accession>